<dbReference type="PANTHER" id="PTHR10434">
    <property type="entry name" value="1-ACYL-SN-GLYCEROL-3-PHOSPHATE ACYLTRANSFERASE"/>
    <property type="match status" value="1"/>
</dbReference>
<dbReference type="GO" id="GO:0003841">
    <property type="term" value="F:1-acylglycerol-3-phosphate O-acyltransferase activity"/>
    <property type="evidence" value="ECO:0007669"/>
    <property type="project" value="UniProtKB-EC"/>
</dbReference>
<name>A0A0G3H3V1_9CORY</name>
<dbReference type="PANTHER" id="PTHR10434:SF11">
    <property type="entry name" value="1-ACYL-SN-GLYCEROL-3-PHOSPHATE ACYLTRANSFERASE"/>
    <property type="match status" value="1"/>
</dbReference>
<dbReference type="SMART" id="SM00563">
    <property type="entry name" value="PlsC"/>
    <property type="match status" value="1"/>
</dbReference>
<dbReference type="RefSeq" id="WP_047262525.1">
    <property type="nucleotide sequence ID" value="NZ_CP011542.1"/>
</dbReference>
<protein>
    <submittedName>
        <fullName evidence="4">1-acyl-sn-glycerol-3-phosphate acyltransferase</fullName>
        <ecNumber evidence="4">2.3.1.51</ecNumber>
    </submittedName>
</protein>
<dbReference type="AlphaFoldDB" id="A0A0G3H3V1"/>
<reference evidence="5" key="2">
    <citation type="submission" date="2015-05" db="EMBL/GenBank/DDBJ databases">
        <title>Complete genome sequence of Corynebacterium mustelae DSM 45274, isolated from various tissues of a male ferret with lethal sepsis.</title>
        <authorList>
            <person name="Ruckert C."/>
            <person name="Albersmeier A."/>
            <person name="Winkler A."/>
            <person name="Tauch A."/>
        </authorList>
    </citation>
    <scope>NUCLEOTIDE SEQUENCE [LARGE SCALE GENOMIC DNA]</scope>
    <source>
        <strain evidence="5">DSM 45274</strain>
    </source>
</reference>
<feature type="domain" description="Phospholipid/glycerol acyltransferase" evidence="3">
    <location>
        <begin position="38"/>
        <end position="157"/>
    </location>
</feature>
<keyword evidence="2 4" id="KW-0012">Acyltransferase</keyword>
<dbReference type="OrthoDB" id="9808424at2"/>
<dbReference type="GO" id="GO:0006654">
    <property type="term" value="P:phosphatidic acid biosynthetic process"/>
    <property type="evidence" value="ECO:0007669"/>
    <property type="project" value="TreeGrafter"/>
</dbReference>
<accession>A0A0G3H3V1</accession>
<reference evidence="4 5" key="1">
    <citation type="journal article" date="2015" name="Genome Announc.">
        <title>Complete Genome Sequence of the Type Strain Corynebacterium mustelae DSM 45274, Isolated from Various Tissues of a Male Ferret with Lethal Sepsis.</title>
        <authorList>
            <person name="Ruckert C."/>
            <person name="Eimer J."/>
            <person name="Winkler A."/>
            <person name="Tauch A."/>
        </authorList>
    </citation>
    <scope>NUCLEOTIDE SEQUENCE [LARGE SCALE GENOMIC DNA]</scope>
    <source>
        <strain evidence="4 5">DSM 45274</strain>
    </source>
</reference>
<dbReference type="SUPFAM" id="SSF69593">
    <property type="entry name" value="Glycerol-3-phosphate (1)-acyltransferase"/>
    <property type="match status" value="1"/>
</dbReference>
<gene>
    <name evidence="4" type="ORF">CMUST_10965</name>
</gene>
<sequence>MSNKWYWAFKHVFLGPLLHVYNRPTIVGAENIPATGSAILASNHQAVFDSFYLALLCPRQITFPAKNEYFTSPGLVGKLQKWLFTALGQIPLDRTANDAGDALLRAAQSVFEKDEVFGIYPEGTRSPDGRIYRGKTGMARVALESGAPVIPVAMIGTREANPIGSWILRPKKVHMRIGEAIDPIAFVKGRGLDPASHEAARSLTDHVMLVLSQLADQPYINVYAADVKKSLEAGKGFPPEAQR</sequence>
<organism evidence="4 5">
    <name type="scientific">Corynebacterium mustelae</name>
    <dbReference type="NCBI Taxonomy" id="571915"/>
    <lineage>
        <taxon>Bacteria</taxon>
        <taxon>Bacillati</taxon>
        <taxon>Actinomycetota</taxon>
        <taxon>Actinomycetes</taxon>
        <taxon>Mycobacteriales</taxon>
        <taxon>Corynebacteriaceae</taxon>
        <taxon>Corynebacterium</taxon>
    </lineage>
</organism>
<evidence type="ECO:0000313" key="5">
    <source>
        <dbReference type="Proteomes" id="UP000035199"/>
    </source>
</evidence>
<dbReference type="Pfam" id="PF01553">
    <property type="entry name" value="Acyltransferase"/>
    <property type="match status" value="1"/>
</dbReference>
<dbReference type="PATRIC" id="fig|571915.4.peg.2334"/>
<dbReference type="EC" id="2.3.1.51" evidence="4"/>
<keyword evidence="1 4" id="KW-0808">Transferase</keyword>
<dbReference type="Proteomes" id="UP000035199">
    <property type="component" value="Chromosome"/>
</dbReference>
<dbReference type="InterPro" id="IPR002123">
    <property type="entry name" value="Plipid/glycerol_acylTrfase"/>
</dbReference>
<evidence type="ECO:0000313" key="4">
    <source>
        <dbReference type="EMBL" id="AKK06508.1"/>
    </source>
</evidence>
<dbReference type="KEGG" id="cmv:CMUST_10965"/>
<dbReference type="GO" id="GO:0005886">
    <property type="term" value="C:plasma membrane"/>
    <property type="evidence" value="ECO:0007669"/>
    <property type="project" value="TreeGrafter"/>
</dbReference>
<evidence type="ECO:0000259" key="3">
    <source>
        <dbReference type="SMART" id="SM00563"/>
    </source>
</evidence>
<evidence type="ECO:0000256" key="2">
    <source>
        <dbReference type="ARBA" id="ARBA00023315"/>
    </source>
</evidence>
<dbReference type="STRING" id="571915.CMUST_10965"/>
<keyword evidence="5" id="KW-1185">Reference proteome</keyword>
<proteinExistence type="predicted"/>
<dbReference type="EMBL" id="CP011542">
    <property type="protein sequence ID" value="AKK06508.1"/>
    <property type="molecule type" value="Genomic_DNA"/>
</dbReference>
<evidence type="ECO:0000256" key="1">
    <source>
        <dbReference type="ARBA" id="ARBA00022679"/>
    </source>
</evidence>
<dbReference type="CDD" id="cd07989">
    <property type="entry name" value="LPLAT_AGPAT-like"/>
    <property type="match status" value="1"/>
</dbReference>